<feature type="signal peptide" evidence="4">
    <location>
        <begin position="1"/>
        <end position="21"/>
    </location>
</feature>
<dbReference type="PANTHER" id="PTHR24258">
    <property type="entry name" value="SERINE PROTEASE-RELATED"/>
    <property type="match status" value="1"/>
</dbReference>
<accession>A0A9Q0RW77</accession>
<dbReference type="OrthoDB" id="6656697at2759"/>
<proteinExistence type="inferred from homology"/>
<dbReference type="PROSITE" id="PS50240">
    <property type="entry name" value="TRYPSIN_DOM"/>
    <property type="match status" value="1"/>
</dbReference>
<organism evidence="6 7">
    <name type="scientific">Pseudolycoriella hygida</name>
    <dbReference type="NCBI Taxonomy" id="35572"/>
    <lineage>
        <taxon>Eukaryota</taxon>
        <taxon>Metazoa</taxon>
        <taxon>Ecdysozoa</taxon>
        <taxon>Arthropoda</taxon>
        <taxon>Hexapoda</taxon>
        <taxon>Insecta</taxon>
        <taxon>Pterygota</taxon>
        <taxon>Neoptera</taxon>
        <taxon>Endopterygota</taxon>
        <taxon>Diptera</taxon>
        <taxon>Nematocera</taxon>
        <taxon>Sciaroidea</taxon>
        <taxon>Sciaridae</taxon>
        <taxon>Pseudolycoriella</taxon>
    </lineage>
</organism>
<feature type="domain" description="Peptidase S1" evidence="5">
    <location>
        <begin position="158"/>
        <end position="406"/>
    </location>
</feature>
<evidence type="ECO:0000259" key="5">
    <source>
        <dbReference type="PROSITE" id="PS50240"/>
    </source>
</evidence>
<keyword evidence="4" id="KW-0732">Signal</keyword>
<feature type="region of interest" description="Disordered" evidence="3">
    <location>
        <begin position="26"/>
        <end position="46"/>
    </location>
</feature>
<keyword evidence="7" id="KW-1185">Reference proteome</keyword>
<keyword evidence="1" id="KW-1015">Disulfide bond</keyword>
<dbReference type="FunFam" id="2.40.10.10:FF:000002">
    <property type="entry name" value="Transmembrane protease serine"/>
    <property type="match status" value="1"/>
</dbReference>
<dbReference type="GO" id="GO:0004252">
    <property type="term" value="F:serine-type endopeptidase activity"/>
    <property type="evidence" value="ECO:0007669"/>
    <property type="project" value="InterPro"/>
</dbReference>
<dbReference type="SMART" id="SM00020">
    <property type="entry name" value="Tryp_SPc"/>
    <property type="match status" value="1"/>
</dbReference>
<feature type="chain" id="PRO_5040359897" evidence="4">
    <location>
        <begin position="22"/>
        <end position="407"/>
    </location>
</feature>
<evidence type="ECO:0000256" key="1">
    <source>
        <dbReference type="ARBA" id="ARBA00023157"/>
    </source>
</evidence>
<evidence type="ECO:0000256" key="3">
    <source>
        <dbReference type="SAM" id="MobiDB-lite"/>
    </source>
</evidence>
<dbReference type="Pfam" id="PF00089">
    <property type="entry name" value="Trypsin"/>
    <property type="match status" value="1"/>
</dbReference>
<dbReference type="CDD" id="cd00190">
    <property type="entry name" value="Tryp_SPc"/>
    <property type="match status" value="1"/>
</dbReference>
<evidence type="ECO:0000313" key="6">
    <source>
        <dbReference type="EMBL" id="KAJ6636460.1"/>
    </source>
</evidence>
<dbReference type="InterPro" id="IPR041515">
    <property type="entry name" value="PPAF-2-like_Clip"/>
</dbReference>
<evidence type="ECO:0000313" key="7">
    <source>
        <dbReference type="Proteomes" id="UP001151699"/>
    </source>
</evidence>
<evidence type="ECO:0000256" key="4">
    <source>
        <dbReference type="SAM" id="SignalP"/>
    </source>
</evidence>
<dbReference type="GO" id="GO:0006508">
    <property type="term" value="P:proteolysis"/>
    <property type="evidence" value="ECO:0007669"/>
    <property type="project" value="InterPro"/>
</dbReference>
<dbReference type="InterPro" id="IPR001314">
    <property type="entry name" value="Peptidase_S1A"/>
</dbReference>
<dbReference type="InterPro" id="IPR001254">
    <property type="entry name" value="Trypsin_dom"/>
</dbReference>
<dbReference type="AlphaFoldDB" id="A0A9Q0RW77"/>
<protein>
    <submittedName>
        <fullName evidence="6">Phenoloxidase-activating factor 2</fullName>
    </submittedName>
</protein>
<dbReference type="PRINTS" id="PR00722">
    <property type="entry name" value="CHYMOTRYPSIN"/>
</dbReference>
<dbReference type="PANTHER" id="PTHR24258:SF142">
    <property type="entry name" value="PEPTIDASE S1 DOMAIN-CONTAINING PROTEIN"/>
    <property type="match status" value="1"/>
</dbReference>
<gene>
    <name evidence="6" type="ORF">Bhyg_15050</name>
</gene>
<comment type="caution">
    <text evidence="6">The sequence shown here is derived from an EMBL/GenBank/DDBJ whole genome shotgun (WGS) entry which is preliminary data.</text>
</comment>
<dbReference type="Pfam" id="PF18322">
    <property type="entry name" value="CLIP_1"/>
    <property type="match status" value="1"/>
</dbReference>
<name>A0A9Q0RW77_9DIPT</name>
<dbReference type="InterPro" id="IPR043504">
    <property type="entry name" value="Peptidase_S1_PA_chymotrypsin"/>
</dbReference>
<reference evidence="6" key="1">
    <citation type="submission" date="2022-07" db="EMBL/GenBank/DDBJ databases">
        <authorList>
            <person name="Trinca V."/>
            <person name="Uliana J.V.C."/>
            <person name="Torres T.T."/>
            <person name="Ward R.J."/>
            <person name="Monesi N."/>
        </authorList>
    </citation>
    <scope>NUCLEOTIDE SEQUENCE</scope>
    <source>
        <strain evidence="6">HSMRA1968</strain>
        <tissue evidence="6">Whole embryos</tissue>
    </source>
</reference>
<dbReference type="SUPFAM" id="SSF50494">
    <property type="entry name" value="Trypsin-like serine proteases"/>
    <property type="match status" value="1"/>
</dbReference>
<dbReference type="EMBL" id="WJQU01000004">
    <property type="protein sequence ID" value="KAJ6636460.1"/>
    <property type="molecule type" value="Genomic_DNA"/>
</dbReference>
<dbReference type="Gene3D" id="2.40.10.10">
    <property type="entry name" value="Trypsin-like serine proteases"/>
    <property type="match status" value="1"/>
</dbReference>
<evidence type="ECO:0000256" key="2">
    <source>
        <dbReference type="ARBA" id="ARBA00024195"/>
    </source>
</evidence>
<comment type="similarity">
    <text evidence="2">Belongs to the peptidase S1 family. CLIP subfamily.</text>
</comment>
<dbReference type="Proteomes" id="UP001151699">
    <property type="component" value="Chromosome C"/>
</dbReference>
<sequence length="407" mass="42059">MMFPNGWVIAFLFVFLKQAECQGAFNFPDDPQPTPADSSDTLPGLEGRQAATTLPTFPTLPGTPAPPAATTVPPTTAVAAVVTPAGQTCICVPTGSCNTTGTGSPGGEGLIDIRIVTNVSPTNPPVTVPTTPPITSCGAGLSLCCRSGPYQCGVRYPPVAGSPVPAPGQAPYGSYPWQAVLLATGDVYLGSGVLLNNLNVLTVAHRAAQYVNAPATLRVRMGEWNSGSATEPIPAQEFIVSRVIIHPNYNAANLKNDVAILRLSTPVPLGNNPAIATGCLPATSFVGSRCFVSGWGRNDFVNGTFQTIQKQVDVPILQPAQCQSQLAATRLGPSFVFDPVSFICAGSEAGKDACTGDGGSPLMCSIGDRWFIAGLVAWGIGCGTINIPGVYVNVASFVPWIQTTVAS</sequence>
<dbReference type="InterPro" id="IPR009003">
    <property type="entry name" value="Peptidase_S1_PA"/>
</dbReference>